<dbReference type="EMBL" id="QVTE01000001">
    <property type="protein sequence ID" value="RFU71637.1"/>
    <property type="molecule type" value="Genomic_DNA"/>
</dbReference>
<protein>
    <submittedName>
        <fullName evidence="4">DUF1510 family protein</fullName>
    </submittedName>
</protein>
<keyword evidence="2" id="KW-0812">Transmembrane</keyword>
<dbReference type="OrthoDB" id="2168558at2"/>
<gene>
    <name evidence="4" type="ORF">D0469_00580</name>
</gene>
<feature type="region of interest" description="Disordered" evidence="1">
    <location>
        <begin position="46"/>
        <end position="162"/>
    </location>
</feature>
<feature type="domain" description="DUF1510" evidence="3">
    <location>
        <begin position="138"/>
        <end position="230"/>
    </location>
</feature>
<proteinExistence type="predicted"/>
<evidence type="ECO:0000259" key="3">
    <source>
        <dbReference type="Pfam" id="PF07423"/>
    </source>
</evidence>
<comment type="caution">
    <text evidence="4">The sequence shown here is derived from an EMBL/GenBank/DDBJ whole genome shotgun (WGS) entry which is preliminary data.</text>
</comment>
<name>A0A372LUP3_9BACI</name>
<feature type="compositionally biased region" description="Polar residues" evidence="1">
    <location>
        <begin position="48"/>
        <end position="69"/>
    </location>
</feature>
<accession>A0A372LUP3</accession>
<evidence type="ECO:0000256" key="1">
    <source>
        <dbReference type="SAM" id="MobiDB-lite"/>
    </source>
</evidence>
<sequence length="236" mass="25587">MASSRSRIDHKGKQRKVNRLYNILITAVILLIIIVGTSIFMGKEDSAAENSENKTASVNVDKNQAGNQDENAEEVSLEEKGQTEDEQASVPSDENESEETDGDTAEGEDTDGTQTGEAAGEIVEHEETDDPNITKSYSNDAWEPVGTTQKGKHPAATFEKGSADWQEMERAVAYGAGLDPGNMTVWFLGNGGSPNTAVGTVSPKDNSGTYRVHIQWVDGQGWKPVKVQELKSNDRQ</sequence>
<evidence type="ECO:0000313" key="4">
    <source>
        <dbReference type="EMBL" id="RFU71637.1"/>
    </source>
</evidence>
<evidence type="ECO:0000313" key="5">
    <source>
        <dbReference type="Proteomes" id="UP000264541"/>
    </source>
</evidence>
<dbReference type="InterPro" id="IPR009988">
    <property type="entry name" value="DUF1510"/>
</dbReference>
<organism evidence="4 5">
    <name type="scientific">Peribacillus saganii</name>
    <dbReference type="NCBI Taxonomy" id="2303992"/>
    <lineage>
        <taxon>Bacteria</taxon>
        <taxon>Bacillati</taxon>
        <taxon>Bacillota</taxon>
        <taxon>Bacilli</taxon>
        <taxon>Bacillales</taxon>
        <taxon>Bacillaceae</taxon>
        <taxon>Peribacillus</taxon>
    </lineage>
</organism>
<feature type="transmembrane region" description="Helical" evidence="2">
    <location>
        <begin position="20"/>
        <end position="41"/>
    </location>
</feature>
<keyword evidence="2" id="KW-1133">Transmembrane helix</keyword>
<keyword evidence="5" id="KW-1185">Reference proteome</keyword>
<reference evidence="4 5" key="1">
    <citation type="submission" date="2018-08" db="EMBL/GenBank/DDBJ databases">
        <title>Bacillus chawlae sp. nov., Bacillus glennii sp. nov., and Bacillus saganii sp. nov. Isolated from the Vehicle Assembly Building at Kennedy Space Center where the Viking Spacecraft were Assembled.</title>
        <authorList>
            <person name="Seuylemezian A."/>
            <person name="Vaishampayan P."/>
        </authorList>
    </citation>
    <scope>NUCLEOTIDE SEQUENCE [LARGE SCALE GENOMIC DNA]</scope>
    <source>
        <strain evidence="4 5">V47-23a</strain>
    </source>
</reference>
<dbReference type="Proteomes" id="UP000264541">
    <property type="component" value="Unassembled WGS sequence"/>
</dbReference>
<dbReference type="AlphaFoldDB" id="A0A372LUP3"/>
<evidence type="ECO:0000256" key="2">
    <source>
        <dbReference type="SAM" id="Phobius"/>
    </source>
</evidence>
<feature type="compositionally biased region" description="Acidic residues" evidence="1">
    <location>
        <begin position="93"/>
        <end position="111"/>
    </location>
</feature>
<dbReference type="Pfam" id="PF07423">
    <property type="entry name" value="DUF1510"/>
    <property type="match status" value="1"/>
</dbReference>
<dbReference type="RefSeq" id="WP_117324713.1">
    <property type="nucleotide sequence ID" value="NZ_QVTE01000001.1"/>
</dbReference>
<keyword evidence="2" id="KW-0472">Membrane</keyword>